<dbReference type="OrthoDB" id="3182995at2759"/>
<dbReference type="VEuPathDB" id="FungiDB:CC1G_05281"/>
<name>A8PCH0_COPC7</name>
<dbReference type="HOGENOM" id="CLU_052197_0_1_1"/>
<dbReference type="GeneID" id="6017037"/>
<keyword evidence="1" id="KW-0808">Transferase</keyword>
<reference evidence="1 2" key="1">
    <citation type="journal article" date="2010" name="Proc. Natl. Acad. Sci. U.S.A.">
        <title>Insights into evolution of multicellular fungi from the assembled chromosomes of the mushroom Coprinopsis cinerea (Coprinus cinereus).</title>
        <authorList>
            <person name="Stajich J.E."/>
            <person name="Wilke S.K."/>
            <person name="Ahren D."/>
            <person name="Au C.H."/>
            <person name="Birren B.W."/>
            <person name="Borodovsky M."/>
            <person name="Burns C."/>
            <person name="Canback B."/>
            <person name="Casselton L.A."/>
            <person name="Cheng C.K."/>
            <person name="Deng J."/>
            <person name="Dietrich F.S."/>
            <person name="Fargo D.C."/>
            <person name="Farman M.L."/>
            <person name="Gathman A.C."/>
            <person name="Goldberg J."/>
            <person name="Guigo R."/>
            <person name="Hoegger P.J."/>
            <person name="Hooker J.B."/>
            <person name="Huggins A."/>
            <person name="James T.Y."/>
            <person name="Kamada T."/>
            <person name="Kilaru S."/>
            <person name="Kodira C."/>
            <person name="Kues U."/>
            <person name="Kupfer D."/>
            <person name="Kwan H.S."/>
            <person name="Lomsadze A."/>
            <person name="Li W."/>
            <person name="Lilly W.W."/>
            <person name="Ma L.J."/>
            <person name="Mackey A.J."/>
            <person name="Manning G."/>
            <person name="Martin F."/>
            <person name="Muraguchi H."/>
            <person name="Natvig D.O."/>
            <person name="Palmerini H."/>
            <person name="Ramesh M.A."/>
            <person name="Rehmeyer C.J."/>
            <person name="Roe B.A."/>
            <person name="Shenoy N."/>
            <person name="Stanke M."/>
            <person name="Ter-Hovhannisyan V."/>
            <person name="Tunlid A."/>
            <person name="Velagapudi R."/>
            <person name="Vision T.J."/>
            <person name="Zeng Q."/>
            <person name="Zolan M.E."/>
            <person name="Pukkila P.J."/>
        </authorList>
    </citation>
    <scope>NUCLEOTIDE SEQUENCE [LARGE SCALE GENOMIC DNA]</scope>
    <source>
        <strain evidence="2">Okayama-7 / 130 / ATCC MYA-4618 / FGSC 9003</strain>
    </source>
</reference>
<protein>
    <submittedName>
        <fullName evidence="1">Protein kinase subdomain-containing protein PKL/ccin3</fullName>
    </submittedName>
</protein>
<dbReference type="GO" id="GO:0016301">
    <property type="term" value="F:kinase activity"/>
    <property type="evidence" value="ECO:0007669"/>
    <property type="project" value="UniProtKB-KW"/>
</dbReference>
<dbReference type="AlphaFoldDB" id="A8PCH0"/>
<gene>
    <name evidence="1" type="ORF">CC1G_05281</name>
</gene>
<keyword evidence="1" id="KW-0418">Kinase</keyword>
<accession>A8PCH0</accession>
<dbReference type="Proteomes" id="UP000001861">
    <property type="component" value="Unassembled WGS sequence"/>
</dbReference>
<sequence length="431" mass="48102">MPLSFSTLLINNCGYFNGNPTTVILKISPSFPGGVWNQEEFGQPVPATWDSKDISKADGVLEVELLKRISEGRTGATFTANVVSATHGGVDVRPNLPPTLCLKFAKPEFSRSLARDAWFSTSKQPHFPDLEYMPWTDRWHSFEDTDSDAPMYLDKYPSLDYLPDDIPYWVEEKKVHHPSFMLDSPWYKWDRGDAARTISVLVLELLGDDCTDRSGPATESSRKEVRALLEDIGAAGISHGNISPSNVLAFPSDSLGRAPQCPRHNVVHRWRIIDFDRSRRCDIRNLSAEGRGITTGDPSKQLALGGFGFPLRLMPGELGRSAAQGNIHHLGQVTVSLRPNISSFYELVQLRIQTPAHEVPSCNGTTPTFWFCLQSSFTGFVKLSRILRRYYVTLQGRARVQGDDRRPSPKGAAYTVTERKRYGVGPDNSQC</sequence>
<keyword evidence="2" id="KW-1185">Reference proteome</keyword>
<evidence type="ECO:0000313" key="2">
    <source>
        <dbReference type="Proteomes" id="UP000001861"/>
    </source>
</evidence>
<comment type="caution">
    <text evidence="1">The sequence shown here is derived from an EMBL/GenBank/DDBJ whole genome shotgun (WGS) entry which is preliminary data.</text>
</comment>
<dbReference type="InParanoid" id="A8PCH0"/>
<dbReference type="EMBL" id="AACS02000011">
    <property type="protein sequence ID" value="EAU81451.2"/>
    <property type="molecule type" value="Genomic_DNA"/>
</dbReference>
<evidence type="ECO:0000313" key="1">
    <source>
        <dbReference type="EMBL" id="EAU81451.2"/>
    </source>
</evidence>
<dbReference type="KEGG" id="cci:CC1G_05281"/>
<organism evidence="1 2">
    <name type="scientific">Coprinopsis cinerea (strain Okayama-7 / 130 / ATCC MYA-4618 / FGSC 9003)</name>
    <name type="common">Inky cap fungus</name>
    <name type="synonym">Hormographiella aspergillata</name>
    <dbReference type="NCBI Taxonomy" id="240176"/>
    <lineage>
        <taxon>Eukaryota</taxon>
        <taxon>Fungi</taxon>
        <taxon>Dikarya</taxon>
        <taxon>Basidiomycota</taxon>
        <taxon>Agaricomycotina</taxon>
        <taxon>Agaricomycetes</taxon>
        <taxon>Agaricomycetidae</taxon>
        <taxon>Agaricales</taxon>
        <taxon>Agaricineae</taxon>
        <taxon>Psathyrellaceae</taxon>
        <taxon>Coprinopsis</taxon>
    </lineage>
</organism>
<dbReference type="eggNOG" id="ENOG502R0N7">
    <property type="taxonomic scope" value="Eukaryota"/>
</dbReference>
<proteinExistence type="predicted"/>
<dbReference type="RefSeq" id="XP_001840395.2">
    <property type="nucleotide sequence ID" value="XM_001840343.2"/>
</dbReference>